<dbReference type="RefSeq" id="WP_184034436.1">
    <property type="nucleotide sequence ID" value="NZ_BAABAR010000001.1"/>
</dbReference>
<dbReference type="InterPro" id="IPR042097">
    <property type="entry name" value="Aminopeptidase_N-like_N_sf"/>
</dbReference>
<dbReference type="Gene3D" id="1.10.390.10">
    <property type="entry name" value="Neutral Protease Domain 2"/>
    <property type="match status" value="1"/>
</dbReference>
<dbReference type="EMBL" id="JACIJN010000003">
    <property type="protein sequence ID" value="MBB5725256.1"/>
    <property type="molecule type" value="Genomic_DNA"/>
</dbReference>
<name>A0ABR6N3B8_9SPHN</name>
<evidence type="ECO:0000256" key="1">
    <source>
        <dbReference type="SAM" id="MobiDB-lite"/>
    </source>
</evidence>
<comment type="caution">
    <text evidence="3">The sequence shown here is derived from an EMBL/GenBank/DDBJ whole genome shotgun (WGS) entry which is preliminary data.</text>
</comment>
<dbReference type="SUPFAM" id="SSF63737">
    <property type="entry name" value="Leukotriene A4 hydrolase N-terminal domain"/>
    <property type="match status" value="1"/>
</dbReference>
<dbReference type="InterPro" id="IPR050344">
    <property type="entry name" value="Peptidase_M1_aminopeptidases"/>
</dbReference>
<keyword evidence="3" id="KW-0645">Protease</keyword>
<dbReference type="InterPro" id="IPR027268">
    <property type="entry name" value="Peptidase_M4/M1_CTD_sf"/>
</dbReference>
<keyword evidence="3" id="KW-0031">Aminopeptidase</keyword>
<evidence type="ECO:0000313" key="3">
    <source>
        <dbReference type="EMBL" id="MBB5725256.1"/>
    </source>
</evidence>
<sequence>MDTPVPPVGGGLPSLYGAFARGINLLLALAVSTTPGAAQLPGKGEPPISEQTQLSGGVRPAGQADLMLRSADLSFAPDPATRRMMARAALVVAARRDVAAITLDLDSNYKVESVTVDGKPVRAARPDGRIVVPHALTRTTQATVVIVYEGTPHVAINAPWDDGMVWAQTPDGRPWIASTTEGYGCDLLWPCLDFPTGEPEVATLHIVAPKGLKAPSNGRLLRVETLPDGRTVWHWRARQPNTYAIAINIGPYEVIEGSYKSRYGNTIPLYYWHLPGEGAQAKKLFDEFAPTLDFFESVIGPYPFGDEKLGVVETPHKGMEHQTINAYGNGYAKAPEGFDWLFHHEFSHEWFANQLTAANWDDYWLHEGFGSYMQPLYGQWREGDARYAVMLEAQRNQVTNRAPIVRDRVLTEEEVYEPSKGGAGTDIYYKGSWTLHTLRWLIGNRAFFDSVRRLVYGRRDPKPGNFTPRYGSTREFETIVREESGRDLSWFFDTYLRDRALPELVTTRDGDTLRLAWRTERARVFAMPVELTVDGVMRRVQLPDGSATVTVPPGAHVVIDPAARILRRSVAVEEYQQWRQQQQKPR</sequence>
<dbReference type="GO" id="GO:0004177">
    <property type="term" value="F:aminopeptidase activity"/>
    <property type="evidence" value="ECO:0007669"/>
    <property type="project" value="UniProtKB-KW"/>
</dbReference>
<proteinExistence type="predicted"/>
<keyword evidence="3" id="KW-0378">Hydrolase</keyword>
<evidence type="ECO:0000313" key="4">
    <source>
        <dbReference type="Proteomes" id="UP000560131"/>
    </source>
</evidence>
<dbReference type="Gene3D" id="2.60.40.1730">
    <property type="entry name" value="tricorn interacting facor f3 domain"/>
    <property type="match status" value="1"/>
</dbReference>
<reference evidence="3 4" key="1">
    <citation type="submission" date="2020-08" db="EMBL/GenBank/DDBJ databases">
        <title>Genomic Encyclopedia of Type Strains, Phase IV (KMG-IV): sequencing the most valuable type-strain genomes for metagenomic binning, comparative biology and taxonomic classification.</title>
        <authorList>
            <person name="Goeker M."/>
        </authorList>
    </citation>
    <scope>NUCLEOTIDE SEQUENCE [LARGE SCALE GENOMIC DNA]</scope>
    <source>
        <strain evidence="3 4">DSM 101535</strain>
    </source>
</reference>
<dbReference type="CDD" id="cd09603">
    <property type="entry name" value="M1_APN_like"/>
    <property type="match status" value="1"/>
</dbReference>
<feature type="domain" description="Peptidase M1 membrane alanine aminopeptidase" evidence="2">
    <location>
        <begin position="343"/>
        <end position="495"/>
    </location>
</feature>
<dbReference type="InterPro" id="IPR014782">
    <property type="entry name" value="Peptidase_M1_dom"/>
</dbReference>
<dbReference type="PANTHER" id="PTHR11533">
    <property type="entry name" value="PROTEASE M1 ZINC METALLOPROTEASE"/>
    <property type="match status" value="1"/>
</dbReference>
<dbReference type="Proteomes" id="UP000560131">
    <property type="component" value="Unassembled WGS sequence"/>
</dbReference>
<gene>
    <name evidence="3" type="ORF">FHS97_001172</name>
</gene>
<dbReference type="PANTHER" id="PTHR11533:SF174">
    <property type="entry name" value="PUROMYCIN-SENSITIVE AMINOPEPTIDASE-RELATED"/>
    <property type="match status" value="1"/>
</dbReference>
<accession>A0ABR6N3B8</accession>
<protein>
    <submittedName>
        <fullName evidence="3">Aminopeptidase N</fullName>
    </submittedName>
</protein>
<keyword evidence="4" id="KW-1185">Reference proteome</keyword>
<dbReference type="SUPFAM" id="SSF55486">
    <property type="entry name" value="Metalloproteases ('zincins'), catalytic domain"/>
    <property type="match status" value="1"/>
</dbReference>
<feature type="region of interest" description="Disordered" evidence="1">
    <location>
        <begin position="36"/>
        <end position="56"/>
    </location>
</feature>
<evidence type="ECO:0000259" key="2">
    <source>
        <dbReference type="Pfam" id="PF01433"/>
    </source>
</evidence>
<organism evidence="3 4">
    <name type="scientific">Sphingomonas endophytica</name>
    <dbReference type="NCBI Taxonomy" id="869719"/>
    <lineage>
        <taxon>Bacteria</taxon>
        <taxon>Pseudomonadati</taxon>
        <taxon>Pseudomonadota</taxon>
        <taxon>Alphaproteobacteria</taxon>
        <taxon>Sphingomonadales</taxon>
        <taxon>Sphingomonadaceae</taxon>
        <taxon>Sphingomonas</taxon>
    </lineage>
</organism>
<dbReference type="Pfam" id="PF01433">
    <property type="entry name" value="Peptidase_M1"/>
    <property type="match status" value="1"/>
</dbReference>